<sequence>MQKTFKFLCVIAGAITYGFATVGKANVQKALLFVTALLLSSTVYAQEQFVSLTLCSDRLLAELARPEQIAAMSPYSKNPLMMLDKFNRDKPVLEPELSQLLPYLDKTVLINEYFYPQLTADLKNLGVKIIPIDDSPQTPAQLFDLILQLGKLTDNQAKAEQLVTTLKSQNTKLNQPLTDTLILSETGVADTRQPNYQTLLQLLGLSPLKTPLTPQNFSLEKVLLSQPNVLISLTDKQSYNKRAELFSHPLWKKLFKNRPHFELPMKYTYCFDHGIWQGAEAIYRQSKEKNE</sequence>
<proteinExistence type="predicted"/>
<dbReference type="RefSeq" id="WP_317476783.1">
    <property type="nucleotide sequence ID" value="NZ_JARQTW010000007.1"/>
</dbReference>
<evidence type="ECO:0000313" key="2">
    <source>
        <dbReference type="Proteomes" id="UP001214976"/>
    </source>
</evidence>
<comment type="caution">
    <text evidence="1">The sequence shown here is derived from an EMBL/GenBank/DDBJ whole genome shotgun (WGS) entry which is preliminary data.</text>
</comment>
<name>A0AAW6Q7M8_9PAST</name>
<keyword evidence="1" id="KW-0675">Receptor</keyword>
<protein>
    <submittedName>
        <fullName evidence="1">Helical backbone metal receptor</fullName>
    </submittedName>
</protein>
<dbReference type="Gene3D" id="3.40.50.1980">
    <property type="entry name" value="Nitrogenase molybdenum iron protein domain"/>
    <property type="match status" value="1"/>
</dbReference>
<organism evidence="1 2">
    <name type="scientific">Exercitatus varius</name>
    <dbReference type="NCBI Taxonomy" id="67857"/>
    <lineage>
        <taxon>Bacteria</taxon>
        <taxon>Pseudomonadati</taxon>
        <taxon>Pseudomonadota</taxon>
        <taxon>Gammaproteobacteria</taxon>
        <taxon>Pasteurellales</taxon>
        <taxon>Pasteurellaceae</taxon>
        <taxon>Exercitatus</taxon>
    </lineage>
</organism>
<dbReference type="Proteomes" id="UP001214976">
    <property type="component" value="Unassembled WGS sequence"/>
</dbReference>
<dbReference type="AlphaFoldDB" id="A0AAW6Q7M8"/>
<dbReference type="EMBL" id="JARQTW010000007">
    <property type="protein sequence ID" value="MDG2949569.1"/>
    <property type="molecule type" value="Genomic_DNA"/>
</dbReference>
<evidence type="ECO:0000313" key="1">
    <source>
        <dbReference type="EMBL" id="MDG2949569.1"/>
    </source>
</evidence>
<accession>A0AAW6Q7M8</accession>
<dbReference type="SUPFAM" id="SSF53807">
    <property type="entry name" value="Helical backbone' metal receptor"/>
    <property type="match status" value="1"/>
</dbReference>
<gene>
    <name evidence="1" type="ORF">P7M15_03365</name>
</gene>
<reference evidence="1" key="1">
    <citation type="submission" date="2023-03" db="EMBL/GenBank/DDBJ databases">
        <title>Classification of Bisgaard taxon 6 and taxon 10 as Exercitatus varius gen. nov., spec. nov.</title>
        <authorList>
            <person name="Christensen H."/>
        </authorList>
    </citation>
    <scope>NUCLEOTIDE SEQUENCE</scope>
    <source>
        <strain evidence="1">86116</strain>
    </source>
</reference>